<dbReference type="InterPro" id="IPR013780">
    <property type="entry name" value="Glyco_hydro_b"/>
</dbReference>
<protein>
    <submittedName>
        <fullName evidence="3">Alpha amylase catalytic region</fullName>
    </submittedName>
</protein>
<evidence type="ECO:0000313" key="3">
    <source>
        <dbReference type="EMBL" id="ADZ82879.1"/>
    </source>
</evidence>
<dbReference type="InterPro" id="IPR013783">
    <property type="entry name" value="Ig-like_fold"/>
</dbReference>
<dbReference type="PANTHER" id="PTHR10357">
    <property type="entry name" value="ALPHA-AMYLASE FAMILY MEMBER"/>
    <property type="match status" value="1"/>
</dbReference>
<gene>
    <name evidence="3" type="ordered locus">Clole_1150</name>
</gene>
<dbReference type="AlphaFoldDB" id="F2JSP5"/>
<dbReference type="RefSeq" id="WP_013656178.1">
    <property type="nucleotide sequence ID" value="NC_015275.1"/>
</dbReference>
<dbReference type="Pfam" id="PF00128">
    <property type="entry name" value="Alpha-amylase"/>
    <property type="match status" value="2"/>
</dbReference>
<dbReference type="eggNOG" id="COG0366">
    <property type="taxonomic scope" value="Bacteria"/>
</dbReference>
<dbReference type="SUPFAM" id="SSF51445">
    <property type="entry name" value="(Trans)glycosidases"/>
    <property type="match status" value="1"/>
</dbReference>
<evidence type="ECO:0000259" key="2">
    <source>
        <dbReference type="SMART" id="SM00642"/>
    </source>
</evidence>
<feature type="region of interest" description="Disordered" evidence="1">
    <location>
        <begin position="474"/>
        <end position="495"/>
    </location>
</feature>
<dbReference type="Pfam" id="PF16738">
    <property type="entry name" value="CBM26"/>
    <property type="match status" value="3"/>
</dbReference>
<reference evidence="3 4" key="1">
    <citation type="journal article" date="2011" name="J. Bacteriol.">
        <title>Complete genome sequence of the cellulose-degrading bacterium Cellulosilyticum lentocellum.</title>
        <authorList>
            <consortium name="US DOE Joint Genome Institute"/>
            <person name="Miller D.A."/>
            <person name="Suen G."/>
            <person name="Bruce D."/>
            <person name="Copeland A."/>
            <person name="Cheng J.F."/>
            <person name="Detter C."/>
            <person name="Goodwin L.A."/>
            <person name="Han C.S."/>
            <person name="Hauser L.J."/>
            <person name="Land M.L."/>
            <person name="Lapidus A."/>
            <person name="Lucas S."/>
            <person name="Meincke L."/>
            <person name="Pitluck S."/>
            <person name="Tapia R."/>
            <person name="Teshima H."/>
            <person name="Woyke T."/>
            <person name="Fox B.G."/>
            <person name="Angert E.R."/>
            <person name="Currie C.R."/>
        </authorList>
    </citation>
    <scope>NUCLEOTIDE SEQUENCE [LARGE SCALE GENOMIC DNA]</scope>
    <source>
        <strain evidence="4">ATCC 49066 / DSM 5427 / NCIMB 11756 / RHM5</strain>
    </source>
</reference>
<name>F2JSP5_CELLD</name>
<dbReference type="PANTHER" id="PTHR10357:SF209">
    <property type="entry name" value="PERIPLASMIC ALPHA-AMYLASE"/>
    <property type="match status" value="1"/>
</dbReference>
<dbReference type="InterPro" id="IPR031965">
    <property type="entry name" value="CBM26"/>
</dbReference>
<dbReference type="STRING" id="642492.Clole_1150"/>
<dbReference type="InterPro" id="IPR006047">
    <property type="entry name" value="GH13_cat_dom"/>
</dbReference>
<dbReference type="Gene3D" id="2.60.40.10">
    <property type="entry name" value="Immunoglobulins"/>
    <property type="match status" value="3"/>
</dbReference>
<keyword evidence="4" id="KW-1185">Reference proteome</keyword>
<evidence type="ECO:0000313" key="4">
    <source>
        <dbReference type="Proteomes" id="UP000008467"/>
    </source>
</evidence>
<dbReference type="SMART" id="SM00642">
    <property type="entry name" value="Aamy"/>
    <property type="match status" value="1"/>
</dbReference>
<dbReference type="Gene3D" id="2.60.40.1180">
    <property type="entry name" value="Golgi alpha-mannosidase II"/>
    <property type="match status" value="1"/>
</dbReference>
<proteinExistence type="predicted"/>
<evidence type="ECO:0000256" key="1">
    <source>
        <dbReference type="SAM" id="MobiDB-lite"/>
    </source>
</evidence>
<sequence>MIHSKKAVLKFLLSILISLTMIFPNLFAASLSTSLIGNVPITSTDDDPYFTWDNATVYFTMTDRFYNGNTSNDTSYGRAKVDATGKNIGTFHGGDVAGLTKKLKEGYFKNLGVNAIWMTAPYEQMHGYVGGGNSGDFAHYAYHGYYALDYTMMDKNMGTVAEMREFVDEAHSQGIRVILDIVMNHPGYLSMKDMTEYDIMPTNHSKSELLNWSPSNGQTWHSYHDLFLDYTGHNDAWAKWWSSGWIRAGVAGYTAGDNSELRMNLAGLPDFKTEVTSNQGLAPLLKTKWSQETSGYDNWIVPAAKSLRTDLGVAPTEYNIKWLAAWVREFGIDGFRVDTAKHVEPFRWGQLKDACNTALKEWRVANPTKAGANWDDDFWMTGEVYNTGVEYKAEYFETGKFDSLINFFFPKDGNLNTINNTYQDIASKVNTKDNWNVLSYISSHDEGLTRANMTNLGTALLLSPGGVQIFYGDETNRPGSETCSDKDQPSRSDMNWSSVNQSTLNHWQIIGTFRKNHPSIGAGTHTVISSSPYVFSRTYNKEGISDKVVVALNATGSTTINVSSIFKDGTPVKDAYTGAKATVANGSVTFTAGSAGVILIEQNGEEPLTPVVTLTPGNVADTTKYYTDTLDVKVALQNVTEATCMINGNEAYTVKNGDIITIGKGEALETTTKITVSAINTLGTYSQTYSYLKTERKPVTVHFYKPADWSTPSLYYYNDVLSLTGPKWPGVTMNSEGDNWYSYTLPAEYETAQVIFNTNNGTTQIPDKEKPGFVVEGEMWYKEGVWTSTNPDGKPSVTLTPGNSSTTTTYTSSTLSIKVILKNVISATCQIDNGEAFSVASGESFEIGKDVATGTITSIKVKAENEQGLFNGTFTYKKETVLPPTDITVHFYKPSSWGIPNLYYYETESKTGPKWPGEAMINEGDGWYSYTIKDWTTAYVLFNSNGQQIPDANEPGIEVSKEIWYKDGMLYTSKPEEKVITVHFYNPSGWGIPNLYYYETESKTGPKWPGEAMTAEGNNWYTYTIPSEIAVKVLFNSNNQQIPTANQPGFEANGEMWYKDGTWTSSKPN</sequence>
<dbReference type="EMBL" id="CP002582">
    <property type="protein sequence ID" value="ADZ82879.1"/>
    <property type="molecule type" value="Genomic_DNA"/>
</dbReference>
<dbReference type="KEGG" id="cle:Clole_1150"/>
<dbReference type="eggNOG" id="COG1501">
    <property type="taxonomic scope" value="Bacteria"/>
</dbReference>
<feature type="domain" description="Glycosyl hydrolase family 13 catalytic" evidence="2">
    <location>
        <begin position="59"/>
        <end position="514"/>
    </location>
</feature>
<dbReference type="InterPro" id="IPR017853">
    <property type="entry name" value="GH"/>
</dbReference>
<dbReference type="GO" id="GO:0005975">
    <property type="term" value="P:carbohydrate metabolic process"/>
    <property type="evidence" value="ECO:0007669"/>
    <property type="project" value="InterPro"/>
</dbReference>
<accession>F2JSP5</accession>
<organism evidence="3 4">
    <name type="scientific">Cellulosilyticum lentocellum (strain ATCC 49066 / DSM 5427 / NCIMB 11756 / RHM5)</name>
    <name type="common">Clostridium lentocellum</name>
    <dbReference type="NCBI Taxonomy" id="642492"/>
    <lineage>
        <taxon>Bacteria</taxon>
        <taxon>Bacillati</taxon>
        <taxon>Bacillota</taxon>
        <taxon>Clostridia</taxon>
        <taxon>Lachnospirales</taxon>
        <taxon>Cellulosilyticaceae</taxon>
        <taxon>Cellulosilyticum</taxon>
    </lineage>
</organism>
<dbReference type="Gene3D" id="3.20.20.80">
    <property type="entry name" value="Glycosidases"/>
    <property type="match status" value="2"/>
</dbReference>
<dbReference type="SUPFAM" id="SSF51011">
    <property type="entry name" value="Glycosyl hydrolase domain"/>
    <property type="match status" value="1"/>
</dbReference>
<dbReference type="HOGENOM" id="CLU_008017_0_0_9"/>
<dbReference type="Proteomes" id="UP000008467">
    <property type="component" value="Chromosome"/>
</dbReference>